<keyword evidence="3" id="KW-1185">Reference proteome</keyword>
<dbReference type="GO" id="GO:0004534">
    <property type="term" value="F:5'-3' RNA exonuclease activity"/>
    <property type="evidence" value="ECO:0007669"/>
    <property type="project" value="TreeGrafter"/>
</dbReference>
<dbReference type="PANTHER" id="PTHR42924">
    <property type="entry name" value="EXONUCLEASE"/>
    <property type="match status" value="1"/>
</dbReference>
<dbReference type="AlphaFoldDB" id="A0A1I0DA94"/>
<dbReference type="SUPFAM" id="SSF89550">
    <property type="entry name" value="PHP domain-like"/>
    <property type="match status" value="1"/>
</dbReference>
<dbReference type="RefSeq" id="WP_090442867.1">
    <property type="nucleotide sequence ID" value="NZ_FOHU01000007.1"/>
</dbReference>
<dbReference type="EMBL" id="FOHU01000007">
    <property type="protein sequence ID" value="SET28472.1"/>
    <property type="molecule type" value="Genomic_DNA"/>
</dbReference>
<feature type="domain" description="Polymerase/histidinol phosphatase N-terminal" evidence="1">
    <location>
        <begin position="3"/>
        <end position="70"/>
    </location>
</feature>
<dbReference type="Gene3D" id="3.20.20.140">
    <property type="entry name" value="Metal-dependent hydrolases"/>
    <property type="match status" value="1"/>
</dbReference>
<name>A0A1I0DA94_9FIRM</name>
<evidence type="ECO:0000313" key="2">
    <source>
        <dbReference type="EMBL" id="SET28472.1"/>
    </source>
</evidence>
<proteinExistence type="predicted"/>
<dbReference type="Pfam" id="PF02811">
    <property type="entry name" value="PHP"/>
    <property type="match status" value="1"/>
</dbReference>
<accession>A0A1I0DA94</accession>
<dbReference type="InterPro" id="IPR003141">
    <property type="entry name" value="Pol/His_phosphatase_N"/>
</dbReference>
<dbReference type="SMART" id="SM00481">
    <property type="entry name" value="POLIIIAc"/>
    <property type="match status" value="1"/>
</dbReference>
<dbReference type="Proteomes" id="UP000199568">
    <property type="component" value="Unassembled WGS sequence"/>
</dbReference>
<dbReference type="GO" id="GO:0035312">
    <property type="term" value="F:5'-3' DNA exonuclease activity"/>
    <property type="evidence" value="ECO:0007669"/>
    <property type="project" value="TreeGrafter"/>
</dbReference>
<dbReference type="OrthoDB" id="9775360at2"/>
<dbReference type="CDD" id="cd07432">
    <property type="entry name" value="PHP_HisPPase"/>
    <property type="match status" value="1"/>
</dbReference>
<protein>
    <recommendedName>
        <fullName evidence="1">Polymerase/histidinol phosphatase N-terminal domain-containing protein</fullName>
    </recommendedName>
</protein>
<evidence type="ECO:0000313" key="3">
    <source>
        <dbReference type="Proteomes" id="UP000199568"/>
    </source>
</evidence>
<reference evidence="2 3" key="1">
    <citation type="submission" date="2016-10" db="EMBL/GenBank/DDBJ databases">
        <authorList>
            <person name="de Groot N.N."/>
        </authorList>
    </citation>
    <scope>NUCLEOTIDE SEQUENCE [LARGE SCALE GENOMIC DNA]</scope>
    <source>
        <strain evidence="2 3">DSM 18979</strain>
    </source>
</reference>
<dbReference type="InterPro" id="IPR004013">
    <property type="entry name" value="PHP_dom"/>
</dbReference>
<organism evidence="2 3">
    <name type="scientific">Natronincola peptidivorans</name>
    <dbReference type="NCBI Taxonomy" id="426128"/>
    <lineage>
        <taxon>Bacteria</taxon>
        <taxon>Bacillati</taxon>
        <taxon>Bacillota</taxon>
        <taxon>Clostridia</taxon>
        <taxon>Peptostreptococcales</taxon>
        <taxon>Natronincolaceae</taxon>
        <taxon>Natronincola</taxon>
    </lineage>
</organism>
<dbReference type="Pfam" id="PF13263">
    <property type="entry name" value="PHP_C"/>
    <property type="match status" value="1"/>
</dbReference>
<dbReference type="PANTHER" id="PTHR42924:SF3">
    <property type="entry name" value="POLYMERASE_HISTIDINOL PHOSPHATASE N-TERMINAL DOMAIN-CONTAINING PROTEIN"/>
    <property type="match status" value="1"/>
</dbReference>
<dbReference type="InterPro" id="IPR016195">
    <property type="entry name" value="Pol/histidinol_Pase-like"/>
</dbReference>
<sequence>MIIDIHIHEKTYSDDSLLSLKEIIPQAKTMGLNGICITDHESMDIADEAYRLSREENFLVLVGAEILTFEGDMLVFGLQQLPKEMIHAAELMDIVKRNKGIAISAHPFRQNNRGIGYNNRKLQGFWGIEAYNGSTPPHHNLLAQQLSMELNLPALGGSDAHHLQQVGKYATKFPDGIRDEQDLIQAIMAREVSPVAFSNGVYQSINSVNTFNKAV</sequence>
<dbReference type="InterPro" id="IPR052018">
    <property type="entry name" value="PHP_domain"/>
</dbReference>
<evidence type="ECO:0000259" key="1">
    <source>
        <dbReference type="SMART" id="SM00481"/>
    </source>
</evidence>
<dbReference type="STRING" id="426128.SAMN05660297_01913"/>
<gene>
    <name evidence="2" type="ORF">SAMN05660297_01913</name>
</gene>